<dbReference type="GO" id="GO:0022857">
    <property type="term" value="F:transmembrane transporter activity"/>
    <property type="evidence" value="ECO:0007669"/>
    <property type="project" value="InterPro"/>
</dbReference>
<feature type="transmembrane region" description="Helical" evidence="4">
    <location>
        <begin position="100"/>
        <end position="123"/>
    </location>
</feature>
<evidence type="ECO:0000256" key="4">
    <source>
        <dbReference type="SAM" id="Phobius"/>
    </source>
</evidence>
<reference evidence="5 6" key="1">
    <citation type="submission" date="2022-12" db="EMBL/GenBank/DDBJ databases">
        <title>Metagenome assembled genome from gulf of manar.</title>
        <authorList>
            <person name="Kohli P."/>
            <person name="Pk S."/>
            <person name="Venkata Ramana C."/>
            <person name="Sasikala C."/>
        </authorList>
    </citation>
    <scope>NUCLEOTIDE SEQUENCE [LARGE SCALE GENOMIC DNA]</scope>
    <source>
        <strain evidence="5">JB008</strain>
    </source>
</reference>
<proteinExistence type="predicted"/>
<feature type="transmembrane region" description="Helical" evidence="4">
    <location>
        <begin position="169"/>
        <end position="187"/>
    </location>
</feature>
<evidence type="ECO:0000256" key="1">
    <source>
        <dbReference type="ARBA" id="ARBA00022692"/>
    </source>
</evidence>
<feature type="transmembrane region" description="Helical" evidence="4">
    <location>
        <begin position="7"/>
        <end position="26"/>
    </location>
</feature>
<evidence type="ECO:0000313" key="6">
    <source>
        <dbReference type="Proteomes" id="UP001221217"/>
    </source>
</evidence>
<dbReference type="InterPro" id="IPR036259">
    <property type="entry name" value="MFS_trans_sf"/>
</dbReference>
<feature type="transmembrane region" description="Helical" evidence="4">
    <location>
        <begin position="32"/>
        <end position="57"/>
    </location>
</feature>
<accession>A0AAJ1IET8</accession>
<dbReference type="PANTHER" id="PTHR23526:SF1">
    <property type="entry name" value="MAJOR FACILITATOR SUPERFAMILY MFS_1"/>
    <property type="match status" value="1"/>
</dbReference>
<feature type="transmembrane region" description="Helical" evidence="4">
    <location>
        <begin position="254"/>
        <end position="275"/>
    </location>
</feature>
<dbReference type="EMBL" id="JAQQAL010000036">
    <property type="protein sequence ID" value="MDC7227950.1"/>
    <property type="molecule type" value="Genomic_DNA"/>
</dbReference>
<dbReference type="InterPro" id="IPR011701">
    <property type="entry name" value="MFS"/>
</dbReference>
<evidence type="ECO:0000313" key="5">
    <source>
        <dbReference type="EMBL" id="MDC7227950.1"/>
    </source>
</evidence>
<keyword evidence="2 4" id="KW-1133">Transmembrane helix</keyword>
<organism evidence="5 6">
    <name type="scientific">Candidatus Thalassospirochaeta sargassi</name>
    <dbReference type="NCBI Taxonomy" id="3119039"/>
    <lineage>
        <taxon>Bacteria</taxon>
        <taxon>Pseudomonadati</taxon>
        <taxon>Spirochaetota</taxon>
        <taxon>Spirochaetia</taxon>
        <taxon>Spirochaetales</taxon>
        <taxon>Spirochaetaceae</taxon>
        <taxon>Candidatus Thalassospirochaeta</taxon>
    </lineage>
</organism>
<feature type="transmembrane region" description="Helical" evidence="4">
    <location>
        <begin position="69"/>
        <end position="88"/>
    </location>
</feature>
<keyword evidence="1 4" id="KW-0812">Transmembrane</keyword>
<dbReference type="SUPFAM" id="SSF103473">
    <property type="entry name" value="MFS general substrate transporter"/>
    <property type="match status" value="1"/>
</dbReference>
<dbReference type="Proteomes" id="UP001221217">
    <property type="component" value="Unassembled WGS sequence"/>
</dbReference>
<evidence type="ECO:0000256" key="2">
    <source>
        <dbReference type="ARBA" id="ARBA00022989"/>
    </source>
</evidence>
<feature type="transmembrane region" description="Helical" evidence="4">
    <location>
        <begin position="296"/>
        <end position="323"/>
    </location>
</feature>
<dbReference type="Gene3D" id="1.20.1250.20">
    <property type="entry name" value="MFS general substrate transporter like domains"/>
    <property type="match status" value="1"/>
</dbReference>
<dbReference type="PANTHER" id="PTHR23526">
    <property type="entry name" value="INTEGRAL MEMBRANE TRANSPORT PROTEIN-RELATED"/>
    <property type="match status" value="1"/>
</dbReference>
<dbReference type="Pfam" id="PF07690">
    <property type="entry name" value="MFS_1"/>
    <property type="match status" value="1"/>
</dbReference>
<name>A0AAJ1IET8_9SPIO</name>
<dbReference type="AlphaFoldDB" id="A0AAJ1IET8"/>
<keyword evidence="3 4" id="KW-0472">Membrane</keyword>
<dbReference type="InterPro" id="IPR052528">
    <property type="entry name" value="Sugar_transport-like"/>
</dbReference>
<feature type="non-terminal residue" evidence="5">
    <location>
        <position position="1"/>
    </location>
</feature>
<feature type="transmembrane region" description="Helical" evidence="4">
    <location>
        <begin position="135"/>
        <end position="157"/>
    </location>
</feature>
<gene>
    <name evidence="5" type="ORF">PQJ61_14390</name>
</gene>
<comment type="caution">
    <text evidence="5">The sequence shown here is derived from an EMBL/GenBank/DDBJ whole genome shotgun (WGS) entry which is preliminary data.</text>
</comment>
<evidence type="ECO:0000256" key="3">
    <source>
        <dbReference type="ARBA" id="ARBA00023136"/>
    </source>
</evidence>
<feature type="transmembrane region" description="Helical" evidence="4">
    <location>
        <begin position="223"/>
        <end position="242"/>
    </location>
</feature>
<sequence>GISTVEFLWGLGLPLVLESTFLQLFLSKLGASNLIIGFVPTFFFIGQALLGVFAAFYTRNLDKHRTAVIVFHLIPSLTILFFSAYLYITGVFLPSTIYVFFTVYIIFNGGIGLTLPVWQNYVVKLFNDKQVMPAFAVMMILQSAGRLLSSFFIAGFFSTRDITAETSATMFLLCGVLFFAGSFGFLMTREPENTDNQTQSKTGFFNFIKNIYKELLSNRNLRTFLFSEVETYAVITAISFYANYAVGVRGVSEAAAAGIFVGLNYTGQIVSNVIFGTLDFFSYRNKCIISRLCSTAGIVTIIFAGNTAGFLAASVLLGASRAVRSLVYAPVIRLLSGKSDITSHFAAAAIMLLPISTGIPLICGKLLDSLPLEAAVSYRIIFALLAAISLFSITFIRRVSFSSTAGRAASAEG</sequence>
<feature type="transmembrane region" description="Helical" evidence="4">
    <location>
        <begin position="343"/>
        <end position="364"/>
    </location>
</feature>
<feature type="transmembrane region" description="Helical" evidence="4">
    <location>
        <begin position="376"/>
        <end position="396"/>
    </location>
</feature>
<protein>
    <submittedName>
        <fullName evidence="5">MFS transporter</fullName>
    </submittedName>
</protein>